<dbReference type="PANTHER" id="PTHR34682">
    <property type="entry name" value="AT HOOK MOTIF-CONTAINING PROTEIN"/>
    <property type="match status" value="1"/>
</dbReference>
<dbReference type="OrthoDB" id="1919336at2759"/>
<dbReference type="eggNOG" id="KOG1347">
    <property type="taxonomic scope" value="Eukaryota"/>
</dbReference>
<feature type="compositionally biased region" description="Polar residues" evidence="1">
    <location>
        <begin position="138"/>
        <end position="168"/>
    </location>
</feature>
<feature type="region of interest" description="Disordered" evidence="1">
    <location>
        <begin position="244"/>
        <end position="268"/>
    </location>
</feature>
<sequence length="495" mass="52721">MCSMNQQSQGTSSLSSPDPPMKRKRGRPRKDENLVHAESATAGPGAESLKKNKQSTSDDVESEMVGQVVTGVIEGSFDAGYLLNVRVGDTDTQLRGVVFLQEKIAPITPANDIAPHIKMCKRKDIPIPPLNLQSQLYGSARPSEQSNRQPAEVKNQTPTVPDQTQSSIPGIPESLESKSFSVMIPPVDNLPKNDVGPSLEGKVMPQQILEPVTHSQSAPAMGQSELNNIVEQNKVLEEVEAAEIMEGPNSTEANKASKTESASEPVADIPGIDAVCKDPEIQTQAVDSEKSALVHDEVRSLDLELNQTPVVAEPAATAVIPADETVGKDPQIQPQGVDSEKSALVRDDVKSLNLELNQIPVFSESAPVSVIPGIETICKDSQIQAVDVGPEKNALVHEVAKSLNIELNQTPVFAEPACVFSDLASKPVDIVMEEQAYPAPKPSQMFGGETVPSELKLASEGSIPPGMVEPHISSSSGAISNVDCDVEDVIPPTQS</sequence>
<gene>
    <name evidence="2" type="ORF">PRUPE_4G022600</name>
</gene>
<dbReference type="Gramene" id="ONI09989">
    <property type="protein sequence ID" value="ONI09989"/>
    <property type="gene ID" value="PRUPE_4G022600"/>
</dbReference>
<dbReference type="AlphaFoldDB" id="A0A251PEL0"/>
<dbReference type="EMBL" id="CM007654">
    <property type="protein sequence ID" value="ONI09989.1"/>
    <property type="molecule type" value="Genomic_DNA"/>
</dbReference>
<evidence type="ECO:0008006" key="4">
    <source>
        <dbReference type="Google" id="ProtNLM"/>
    </source>
</evidence>
<dbReference type="EMBL" id="CM007654">
    <property type="protein sequence ID" value="ONI09991.1"/>
    <property type="molecule type" value="Genomic_DNA"/>
</dbReference>
<feature type="region of interest" description="Disordered" evidence="1">
    <location>
        <begin position="138"/>
        <end position="170"/>
    </location>
</feature>
<reference evidence="2 3" key="1">
    <citation type="journal article" date="2013" name="Nat. Genet.">
        <title>The high-quality draft genome of peach (Prunus persica) identifies unique patterns of genetic diversity, domestication and genome evolution.</title>
        <authorList>
            <consortium name="International Peach Genome Initiative"/>
            <person name="Verde I."/>
            <person name="Abbott A.G."/>
            <person name="Scalabrin S."/>
            <person name="Jung S."/>
            <person name="Shu S."/>
            <person name="Marroni F."/>
            <person name="Zhebentyayeva T."/>
            <person name="Dettori M.T."/>
            <person name="Grimwood J."/>
            <person name="Cattonaro F."/>
            <person name="Zuccolo A."/>
            <person name="Rossini L."/>
            <person name="Jenkins J."/>
            <person name="Vendramin E."/>
            <person name="Meisel L.A."/>
            <person name="Decroocq V."/>
            <person name="Sosinski B."/>
            <person name="Prochnik S."/>
            <person name="Mitros T."/>
            <person name="Policriti A."/>
            <person name="Cipriani G."/>
            <person name="Dondini L."/>
            <person name="Ficklin S."/>
            <person name="Goodstein D.M."/>
            <person name="Xuan P."/>
            <person name="Del Fabbro C."/>
            <person name="Aramini V."/>
            <person name="Copetti D."/>
            <person name="Gonzalez S."/>
            <person name="Horner D.S."/>
            <person name="Falchi R."/>
            <person name="Lucas S."/>
            <person name="Mica E."/>
            <person name="Maldonado J."/>
            <person name="Lazzari B."/>
            <person name="Bielenberg D."/>
            <person name="Pirona R."/>
            <person name="Miculan M."/>
            <person name="Barakat A."/>
            <person name="Testolin R."/>
            <person name="Stella A."/>
            <person name="Tartarini S."/>
            <person name="Tonutti P."/>
            <person name="Arus P."/>
            <person name="Orellana A."/>
            <person name="Wells C."/>
            <person name="Main D."/>
            <person name="Vizzotto G."/>
            <person name="Silva H."/>
            <person name="Salamini F."/>
            <person name="Schmutz J."/>
            <person name="Morgante M."/>
            <person name="Rokhsar D.S."/>
        </authorList>
    </citation>
    <scope>NUCLEOTIDE SEQUENCE [LARGE SCALE GENOMIC DNA]</scope>
    <source>
        <strain evidence="3">cv. Nemared</strain>
    </source>
</reference>
<dbReference type="EMBL" id="CM007654">
    <property type="protein sequence ID" value="ONI09990.1"/>
    <property type="molecule type" value="Genomic_DNA"/>
</dbReference>
<dbReference type="Gramene" id="ONI09991">
    <property type="protein sequence ID" value="ONI09991"/>
    <property type="gene ID" value="PRUPE_4G022600"/>
</dbReference>
<evidence type="ECO:0000313" key="3">
    <source>
        <dbReference type="Proteomes" id="UP000006882"/>
    </source>
</evidence>
<dbReference type="PANTHER" id="PTHR34682:SF3">
    <property type="entry name" value="AT HOOK MOTIF-CONTAINING PROTEIN"/>
    <property type="match status" value="1"/>
</dbReference>
<feature type="compositionally biased region" description="Polar residues" evidence="1">
    <location>
        <begin position="248"/>
        <end position="262"/>
    </location>
</feature>
<dbReference type="InterPro" id="IPR045881">
    <property type="entry name" value="MNM1-like"/>
</dbReference>
<proteinExistence type="predicted"/>
<dbReference type="Gramene" id="ONI09990">
    <property type="protein sequence ID" value="ONI09990"/>
    <property type="gene ID" value="PRUPE_4G022600"/>
</dbReference>
<dbReference type="Gramene" id="ONI09992">
    <property type="protein sequence ID" value="ONI09992"/>
    <property type="gene ID" value="PRUPE_4G022600"/>
</dbReference>
<name>A0A251PEL0_PRUPE</name>
<dbReference type="STRING" id="3760.A0A251PEL0"/>
<feature type="region of interest" description="Disordered" evidence="1">
    <location>
        <begin position="1"/>
        <end position="63"/>
    </location>
</feature>
<evidence type="ECO:0000256" key="1">
    <source>
        <dbReference type="SAM" id="MobiDB-lite"/>
    </source>
</evidence>
<keyword evidence="3" id="KW-1185">Reference proteome</keyword>
<reference evidence="2" key="2">
    <citation type="submission" date="2016-12" db="EMBL/GenBank/DDBJ databases">
        <title>WGS assembly of Prunus persica.</title>
        <authorList>
            <person name="Verde I."/>
            <person name="Jenkins J."/>
            <person name="Dondini L."/>
            <person name="Micali S."/>
            <person name="Pagliarani G."/>
            <person name="Vendramin E."/>
            <person name="Paris R."/>
            <person name="Aramini V."/>
            <person name="Gazza L."/>
            <person name="Rossini L."/>
            <person name="Bassi D."/>
            <person name="Troggio M."/>
            <person name="Shu S."/>
            <person name="Grimwood J.H."/>
            <person name="Tartarini S."/>
            <person name="Dettori M.T."/>
            <person name="Schmutz J."/>
        </authorList>
    </citation>
    <scope>NUCLEOTIDE SEQUENCE</scope>
</reference>
<evidence type="ECO:0000313" key="2">
    <source>
        <dbReference type="EMBL" id="ONI09989.1"/>
    </source>
</evidence>
<feature type="compositionally biased region" description="Polar residues" evidence="1">
    <location>
        <begin position="1"/>
        <end position="16"/>
    </location>
</feature>
<dbReference type="Proteomes" id="UP000006882">
    <property type="component" value="Chromosome G4"/>
</dbReference>
<accession>A0A251PEL0</accession>
<protein>
    <recommendedName>
        <fullName evidence="4">AT hook motif-containing protein</fullName>
    </recommendedName>
</protein>
<dbReference type="EMBL" id="CM007654">
    <property type="protein sequence ID" value="ONI09992.1"/>
    <property type="molecule type" value="Genomic_DNA"/>
</dbReference>
<organism evidence="2 3">
    <name type="scientific">Prunus persica</name>
    <name type="common">Peach</name>
    <name type="synonym">Amygdalus persica</name>
    <dbReference type="NCBI Taxonomy" id="3760"/>
    <lineage>
        <taxon>Eukaryota</taxon>
        <taxon>Viridiplantae</taxon>
        <taxon>Streptophyta</taxon>
        <taxon>Embryophyta</taxon>
        <taxon>Tracheophyta</taxon>
        <taxon>Spermatophyta</taxon>
        <taxon>Magnoliopsida</taxon>
        <taxon>eudicotyledons</taxon>
        <taxon>Gunneridae</taxon>
        <taxon>Pentapetalae</taxon>
        <taxon>rosids</taxon>
        <taxon>fabids</taxon>
        <taxon>Rosales</taxon>
        <taxon>Rosaceae</taxon>
        <taxon>Amygdaloideae</taxon>
        <taxon>Amygdaleae</taxon>
        <taxon>Prunus</taxon>
    </lineage>
</organism>